<dbReference type="CDD" id="cd14798">
    <property type="entry name" value="RX-CC_like"/>
    <property type="match status" value="1"/>
</dbReference>
<evidence type="ECO:0000313" key="9">
    <source>
        <dbReference type="Proteomes" id="UP000796880"/>
    </source>
</evidence>
<keyword evidence="9" id="KW-1185">Reference proteome</keyword>
<dbReference type="InterPro" id="IPR036388">
    <property type="entry name" value="WH-like_DNA-bd_sf"/>
</dbReference>
<dbReference type="Proteomes" id="UP000796880">
    <property type="component" value="Unassembled WGS sequence"/>
</dbReference>
<feature type="domain" description="Disease resistance R13L4/SHOC-2-like LRR" evidence="7">
    <location>
        <begin position="597"/>
        <end position="756"/>
    </location>
</feature>
<proteinExistence type="predicted"/>
<dbReference type="InterPro" id="IPR055414">
    <property type="entry name" value="LRR_R13L4/SHOC2-like"/>
</dbReference>
<organism evidence="8 9">
    <name type="scientific">Rhamnella rubrinervis</name>
    <dbReference type="NCBI Taxonomy" id="2594499"/>
    <lineage>
        <taxon>Eukaryota</taxon>
        <taxon>Viridiplantae</taxon>
        <taxon>Streptophyta</taxon>
        <taxon>Embryophyta</taxon>
        <taxon>Tracheophyta</taxon>
        <taxon>Spermatophyta</taxon>
        <taxon>Magnoliopsida</taxon>
        <taxon>eudicotyledons</taxon>
        <taxon>Gunneridae</taxon>
        <taxon>Pentapetalae</taxon>
        <taxon>rosids</taxon>
        <taxon>fabids</taxon>
        <taxon>Rosales</taxon>
        <taxon>Rhamnaceae</taxon>
        <taxon>rhamnoid group</taxon>
        <taxon>Rhamneae</taxon>
        <taxon>Rhamnella</taxon>
    </lineage>
</organism>
<dbReference type="EMBL" id="VOIH02000011">
    <property type="protein sequence ID" value="KAF3434087.1"/>
    <property type="molecule type" value="Genomic_DNA"/>
</dbReference>
<dbReference type="PANTHER" id="PTHR23155">
    <property type="entry name" value="DISEASE RESISTANCE PROTEIN RP"/>
    <property type="match status" value="1"/>
</dbReference>
<dbReference type="Pfam" id="PF23559">
    <property type="entry name" value="WHD_DRP"/>
    <property type="match status" value="1"/>
</dbReference>
<reference evidence="8" key="1">
    <citation type="submission" date="2020-03" db="EMBL/GenBank/DDBJ databases">
        <title>A high-quality chromosome-level genome assembly of a woody plant with both climbing and erect habits, Rhamnella rubrinervis.</title>
        <authorList>
            <person name="Lu Z."/>
            <person name="Yang Y."/>
            <person name="Zhu X."/>
            <person name="Sun Y."/>
        </authorList>
    </citation>
    <scope>NUCLEOTIDE SEQUENCE</scope>
    <source>
        <strain evidence="8">BYM</strain>
        <tissue evidence="8">Leaf</tissue>
    </source>
</reference>
<dbReference type="AlphaFoldDB" id="A0A8K0DMX1"/>
<feature type="domain" description="Disease resistance N-terminal" evidence="5">
    <location>
        <begin position="14"/>
        <end position="93"/>
    </location>
</feature>
<gene>
    <name evidence="8" type="ORF">FNV43_RR25190</name>
</gene>
<dbReference type="FunFam" id="3.40.50.300:FF:001091">
    <property type="entry name" value="Probable disease resistance protein At1g61300"/>
    <property type="match status" value="1"/>
</dbReference>
<dbReference type="Gene3D" id="3.40.50.300">
    <property type="entry name" value="P-loop containing nucleotide triphosphate hydrolases"/>
    <property type="match status" value="1"/>
</dbReference>
<evidence type="ECO:0000259" key="5">
    <source>
        <dbReference type="Pfam" id="PF18052"/>
    </source>
</evidence>
<evidence type="ECO:0000313" key="8">
    <source>
        <dbReference type="EMBL" id="KAF3434087.1"/>
    </source>
</evidence>
<dbReference type="OrthoDB" id="1163443at2759"/>
<keyword evidence="2" id="KW-0547">Nucleotide-binding</keyword>
<comment type="caution">
    <text evidence="8">The sequence shown here is derived from an EMBL/GenBank/DDBJ whole genome shotgun (WGS) entry which is preliminary data.</text>
</comment>
<evidence type="ECO:0000259" key="7">
    <source>
        <dbReference type="Pfam" id="PF23598"/>
    </source>
</evidence>
<dbReference type="PANTHER" id="PTHR23155:SF1185">
    <property type="entry name" value="DISEASE RESISTANCE RPP8-LIKE PROTEIN 3-RELATED"/>
    <property type="match status" value="1"/>
</dbReference>
<dbReference type="InterPro" id="IPR038005">
    <property type="entry name" value="RX-like_CC"/>
</dbReference>
<evidence type="ECO:0000259" key="6">
    <source>
        <dbReference type="Pfam" id="PF23559"/>
    </source>
</evidence>
<dbReference type="Gene3D" id="1.20.5.4130">
    <property type="match status" value="1"/>
</dbReference>
<keyword evidence="3" id="KW-0611">Plant defense</keyword>
<dbReference type="InterPro" id="IPR027417">
    <property type="entry name" value="P-loop_NTPase"/>
</dbReference>
<dbReference type="SUPFAM" id="SSF52058">
    <property type="entry name" value="L domain-like"/>
    <property type="match status" value="1"/>
</dbReference>
<accession>A0A8K0DMX1</accession>
<protein>
    <submittedName>
        <fullName evidence="8">Uncharacterized protein</fullName>
    </submittedName>
</protein>
<evidence type="ECO:0000259" key="4">
    <source>
        <dbReference type="Pfam" id="PF00931"/>
    </source>
</evidence>
<dbReference type="InterPro" id="IPR058922">
    <property type="entry name" value="WHD_DRP"/>
</dbReference>
<dbReference type="FunFam" id="1.10.8.430:FF:000003">
    <property type="entry name" value="Probable disease resistance protein At5g66910"/>
    <property type="match status" value="1"/>
</dbReference>
<feature type="domain" description="Disease resistance protein winged helix" evidence="6">
    <location>
        <begin position="448"/>
        <end position="523"/>
    </location>
</feature>
<dbReference type="Pfam" id="PF23598">
    <property type="entry name" value="LRR_14"/>
    <property type="match status" value="1"/>
</dbReference>
<feature type="domain" description="NB-ARC" evidence="4">
    <location>
        <begin position="168"/>
        <end position="355"/>
    </location>
</feature>
<evidence type="ECO:0000256" key="3">
    <source>
        <dbReference type="ARBA" id="ARBA00022821"/>
    </source>
</evidence>
<dbReference type="InterPro" id="IPR044974">
    <property type="entry name" value="Disease_R_plants"/>
</dbReference>
<keyword evidence="1" id="KW-0677">Repeat</keyword>
<dbReference type="InterPro" id="IPR002182">
    <property type="entry name" value="NB-ARC"/>
</dbReference>
<sequence length="907" mass="103540">MAAELVLSKLAESAISQTVQRVSDLLIHEAASIRSVRTDVVLLEHELRSLLGFLRDADVKQEHDQRLRDLVIRVKDVADDVEDVIETFITRVAFSYMKGLHNKRIRTEINNIQIRIQSITRSMLFYGIRTDFGEGTISTVELQRNLRRSNPNNEDDEEDNDVISLESSTAALKAELSSWESPLRIVSVAGMGGLGKTTLAKKVYNSMRRHFDCCAWVFISQQYVPRDVLIQVGSIFERIKIGRTKDEKHNLEQVKNEREVLNTLEQYELIDLLREELKRKRYLVVLDDIWSIEAWDCIRSAFPMTVRNLGSKVLFTTRNKEVATFADPLSSPIELPFLTLEASWELLQRKAFSRDAGGYRCCLPEFEELGIEMAKRCQGLPLALVVLGGLLKTKNSLDEWKKVLSDVNSHLNKLHSGQQYEGVHEILALSYYDLPYNLKPCFLYLGNFPEDFAVPKRRLVRLWIGEGFIHTPTRGDTKQTLEDIAERYLEQLIDRCMVQVARRDSIGVGVKTCRMHDLMRDLCTLKAKEESFARIINKYESKMIFADSASSHHLGIGQSRRIVLHLGCDLDCKEHWLCNLIGMHTMNTPWAEQVHCHLRSLLCLGGAISVSALSLRNFRMLRVLELRIVGSKIPARIGNLIHLRYLRLSAPRKRIYLPSSIGNLRNLLTLDLGDCMAVILPRTVSRLIRLRHLLLPYRLKLPRWSGIRIDRLKDIETLKYIPSSTLTRHDALNKLTSLRNLGIKFDGSTDDFRRVLESPIVESGCVRSLYVSYQDPMLVLEKLPNLMFLRLSSKMYLGSEMVCSANGFPKLKTLQLGFMSHLRKWTVENGAMPCLKKLHIVSVPNLEMIPSQLKIVITTLEDLSIDFLKTPFEASFVRGELRKELAFGDSFSQEGSGSQESASVSAW</sequence>
<dbReference type="Gene3D" id="3.80.10.10">
    <property type="entry name" value="Ribonuclease Inhibitor"/>
    <property type="match status" value="1"/>
</dbReference>
<dbReference type="FunFam" id="1.10.10.10:FF:000322">
    <property type="entry name" value="Probable disease resistance protein At1g63360"/>
    <property type="match status" value="1"/>
</dbReference>
<dbReference type="InterPro" id="IPR032675">
    <property type="entry name" value="LRR_dom_sf"/>
</dbReference>
<evidence type="ECO:0000256" key="2">
    <source>
        <dbReference type="ARBA" id="ARBA00022741"/>
    </source>
</evidence>
<dbReference type="Pfam" id="PF00931">
    <property type="entry name" value="NB-ARC"/>
    <property type="match status" value="1"/>
</dbReference>
<dbReference type="SUPFAM" id="SSF52540">
    <property type="entry name" value="P-loop containing nucleoside triphosphate hydrolases"/>
    <property type="match status" value="1"/>
</dbReference>
<dbReference type="InterPro" id="IPR042197">
    <property type="entry name" value="Apaf_helical"/>
</dbReference>
<dbReference type="GO" id="GO:0098542">
    <property type="term" value="P:defense response to other organism"/>
    <property type="evidence" value="ECO:0007669"/>
    <property type="project" value="TreeGrafter"/>
</dbReference>
<dbReference type="Pfam" id="PF18052">
    <property type="entry name" value="Rx_N"/>
    <property type="match status" value="1"/>
</dbReference>
<dbReference type="InterPro" id="IPR041118">
    <property type="entry name" value="Rx_N"/>
</dbReference>
<evidence type="ECO:0000256" key="1">
    <source>
        <dbReference type="ARBA" id="ARBA00022737"/>
    </source>
</evidence>
<dbReference type="PRINTS" id="PR00364">
    <property type="entry name" value="DISEASERSIST"/>
</dbReference>
<dbReference type="GO" id="GO:0043531">
    <property type="term" value="F:ADP binding"/>
    <property type="evidence" value="ECO:0007669"/>
    <property type="project" value="InterPro"/>
</dbReference>
<dbReference type="Gene3D" id="1.10.8.430">
    <property type="entry name" value="Helical domain of apoptotic protease-activating factors"/>
    <property type="match status" value="1"/>
</dbReference>
<name>A0A8K0DMX1_9ROSA</name>
<dbReference type="Gene3D" id="1.10.10.10">
    <property type="entry name" value="Winged helix-like DNA-binding domain superfamily/Winged helix DNA-binding domain"/>
    <property type="match status" value="1"/>
</dbReference>